<evidence type="ECO:0000256" key="2">
    <source>
        <dbReference type="SAM" id="MobiDB-lite"/>
    </source>
</evidence>
<feature type="coiled-coil region" evidence="1">
    <location>
        <begin position="306"/>
        <end position="340"/>
    </location>
</feature>
<gene>
    <name evidence="3" type="ORF">Pla110_06780</name>
</gene>
<evidence type="ECO:0000313" key="3">
    <source>
        <dbReference type="EMBL" id="QDU78974.1"/>
    </source>
</evidence>
<evidence type="ECO:0000256" key="1">
    <source>
        <dbReference type="SAM" id="Coils"/>
    </source>
</evidence>
<name>A0A518CIG9_9PLAN</name>
<reference evidence="3 4" key="1">
    <citation type="submission" date="2019-02" db="EMBL/GenBank/DDBJ databases">
        <title>Deep-cultivation of Planctomycetes and their phenomic and genomic characterization uncovers novel biology.</title>
        <authorList>
            <person name="Wiegand S."/>
            <person name="Jogler M."/>
            <person name="Boedeker C."/>
            <person name="Pinto D."/>
            <person name="Vollmers J."/>
            <person name="Rivas-Marin E."/>
            <person name="Kohn T."/>
            <person name="Peeters S.H."/>
            <person name="Heuer A."/>
            <person name="Rast P."/>
            <person name="Oberbeckmann S."/>
            <person name="Bunk B."/>
            <person name="Jeske O."/>
            <person name="Meyerdierks A."/>
            <person name="Storesund J.E."/>
            <person name="Kallscheuer N."/>
            <person name="Luecker S."/>
            <person name="Lage O.M."/>
            <person name="Pohl T."/>
            <person name="Merkel B.J."/>
            <person name="Hornburger P."/>
            <person name="Mueller R.-W."/>
            <person name="Bruemmer F."/>
            <person name="Labrenz M."/>
            <person name="Spormann A.M."/>
            <person name="Op den Camp H."/>
            <person name="Overmann J."/>
            <person name="Amann R."/>
            <person name="Jetten M.S.M."/>
            <person name="Mascher T."/>
            <person name="Medema M.H."/>
            <person name="Devos D.P."/>
            <person name="Kaster A.-K."/>
            <person name="Ovreas L."/>
            <person name="Rohde M."/>
            <person name="Galperin M.Y."/>
            <person name="Jogler C."/>
        </authorList>
    </citation>
    <scope>NUCLEOTIDE SEQUENCE [LARGE SCALE GENOMIC DNA]</scope>
    <source>
        <strain evidence="3 4">Pla110</strain>
    </source>
</reference>
<dbReference type="KEGG" id="plon:Pla110_06780"/>
<keyword evidence="4" id="KW-1185">Reference proteome</keyword>
<feature type="region of interest" description="Disordered" evidence="2">
    <location>
        <begin position="1"/>
        <end position="21"/>
    </location>
</feature>
<dbReference type="RefSeq" id="WP_144993172.1">
    <property type="nucleotide sequence ID" value="NZ_CP036281.1"/>
</dbReference>
<evidence type="ECO:0000313" key="4">
    <source>
        <dbReference type="Proteomes" id="UP000317178"/>
    </source>
</evidence>
<dbReference type="OrthoDB" id="291901at2"/>
<dbReference type="Proteomes" id="UP000317178">
    <property type="component" value="Chromosome"/>
</dbReference>
<feature type="region of interest" description="Disordered" evidence="2">
    <location>
        <begin position="392"/>
        <end position="411"/>
    </location>
</feature>
<dbReference type="AlphaFoldDB" id="A0A518CIG9"/>
<accession>A0A518CIG9</accession>
<protein>
    <submittedName>
        <fullName evidence="3">Uncharacterized protein</fullName>
    </submittedName>
</protein>
<sequence>MSEQTCAEPELNGTRPAQSLTKQALTEQTLTEQILDWSREGVQIDRGERLVRNVALAGRYSRNGYEYESQALLEAVDLYEGKPVFLDHAGRSGHVRERSARDLIGSVENVSYQDERVRGDIRVLDTESGRTFLALAESESDVVGMSHVVLAERTADRSRVVKIHDVISVDVVVSPATTRGLKEGMDEMPLGIRLGMTLMGSYEMVLQQLDDQLEEHVGEVSANAYRNVERVGLFNENMIALAEREGVEVGLVFAWSYKDGVTGLANQIVEVEVEEIELGTWMDREDLPSLKNESDESTAGQMVLGQKWLSEEVERLRIECESLTNELNQARAENDCQLQVAEWMQQMEQMGMPAEAVTDLFREQLVATTDGTRRDELIRERLELWKRARRQLPRSSGRLSETGEEQNQDEEFIRLLKAA</sequence>
<keyword evidence="1" id="KW-0175">Coiled coil</keyword>
<organism evidence="3 4">
    <name type="scientific">Polystyrenella longa</name>
    <dbReference type="NCBI Taxonomy" id="2528007"/>
    <lineage>
        <taxon>Bacteria</taxon>
        <taxon>Pseudomonadati</taxon>
        <taxon>Planctomycetota</taxon>
        <taxon>Planctomycetia</taxon>
        <taxon>Planctomycetales</taxon>
        <taxon>Planctomycetaceae</taxon>
        <taxon>Polystyrenella</taxon>
    </lineage>
</organism>
<proteinExistence type="predicted"/>
<dbReference type="EMBL" id="CP036281">
    <property type="protein sequence ID" value="QDU78974.1"/>
    <property type="molecule type" value="Genomic_DNA"/>
</dbReference>